<reference evidence="2 3" key="1">
    <citation type="submission" date="2017-12" db="EMBL/GenBank/DDBJ databases">
        <title>Hemimetabolous genomes reveal molecular basis of termite eusociality.</title>
        <authorList>
            <person name="Harrison M.C."/>
            <person name="Jongepier E."/>
            <person name="Robertson H.M."/>
            <person name="Arning N."/>
            <person name="Bitard-Feildel T."/>
            <person name="Chao H."/>
            <person name="Childers C.P."/>
            <person name="Dinh H."/>
            <person name="Doddapaneni H."/>
            <person name="Dugan S."/>
            <person name="Gowin J."/>
            <person name="Greiner C."/>
            <person name="Han Y."/>
            <person name="Hu H."/>
            <person name="Hughes D.S.T."/>
            <person name="Huylmans A.-K."/>
            <person name="Kemena C."/>
            <person name="Kremer L.P.M."/>
            <person name="Lee S.L."/>
            <person name="Lopez-Ezquerra A."/>
            <person name="Mallet L."/>
            <person name="Monroy-Kuhn J.M."/>
            <person name="Moser A."/>
            <person name="Murali S.C."/>
            <person name="Muzny D.M."/>
            <person name="Otani S."/>
            <person name="Piulachs M.-D."/>
            <person name="Poelchau M."/>
            <person name="Qu J."/>
            <person name="Schaub F."/>
            <person name="Wada-Katsumata A."/>
            <person name="Worley K.C."/>
            <person name="Xie Q."/>
            <person name="Ylla G."/>
            <person name="Poulsen M."/>
            <person name="Gibbs R.A."/>
            <person name="Schal C."/>
            <person name="Richards S."/>
            <person name="Belles X."/>
            <person name="Korb J."/>
            <person name="Bornberg-Bauer E."/>
        </authorList>
    </citation>
    <scope>NUCLEOTIDE SEQUENCE [LARGE SCALE GENOMIC DNA]</scope>
    <source>
        <tissue evidence="2">Whole body</tissue>
    </source>
</reference>
<name>A0A2J7QCB4_9NEOP</name>
<dbReference type="GO" id="GO:0003723">
    <property type="term" value="F:RNA binding"/>
    <property type="evidence" value="ECO:0007669"/>
    <property type="project" value="InterPro"/>
</dbReference>
<sequence length="347" mass="40108">MHYYLFDKATRSKLRLPAPSQNGELFQKIAVSGNFIMSMKTVQIGPGVVISNEDTFRRIKWNDDDTQNTSLKTKTWYNDVKHLVTKDRRHLRASPRMLMGMLNAGSTTLGLLAVNHRIDQEQTRVVTLRLNDDSMSLYLSNSASNNRLCIEANRKNLEMIDINLSLDKTFIFKEGIGEYTSWYMDLGFVTVQSRNKFLRPQGKNPPDDFSISKGTATALSTLTINHIGAKARLRIGVDNVRRLWRIKKDYNKRKDKSEDVLLLSDGGWTPWNVSNCHLMEVPLKETKITTEEEKTYMLRCMNPDNPFSEDPEEEMTYSKEHGYLITEEIEVPRTIFHYVKRSNRTVN</sequence>
<protein>
    <recommendedName>
        <fullName evidence="1">RdRp catalytic domain-containing protein</fullName>
    </recommendedName>
</protein>
<evidence type="ECO:0000313" key="3">
    <source>
        <dbReference type="Proteomes" id="UP000235965"/>
    </source>
</evidence>
<proteinExistence type="predicted"/>
<dbReference type="AlphaFoldDB" id="A0A2J7QCB4"/>
<evidence type="ECO:0000259" key="1">
    <source>
        <dbReference type="PROSITE" id="PS50525"/>
    </source>
</evidence>
<gene>
    <name evidence="2" type="ORF">B7P43_CG03716</name>
</gene>
<dbReference type="GO" id="GO:0003968">
    <property type="term" value="F:RNA-directed RNA polymerase activity"/>
    <property type="evidence" value="ECO:0007669"/>
    <property type="project" value="InterPro"/>
</dbReference>
<feature type="non-terminal residue" evidence="2">
    <location>
        <position position="347"/>
    </location>
</feature>
<feature type="domain" description="RdRp catalytic" evidence="1">
    <location>
        <begin position="1"/>
        <end position="170"/>
    </location>
</feature>
<dbReference type="GO" id="GO:0039694">
    <property type="term" value="P:viral RNA genome replication"/>
    <property type="evidence" value="ECO:0007669"/>
    <property type="project" value="InterPro"/>
</dbReference>
<dbReference type="InterPro" id="IPR001407">
    <property type="entry name" value="RNA_pol_PB1_influenza"/>
</dbReference>
<dbReference type="InterPro" id="IPR007099">
    <property type="entry name" value="RNA-dir_pol_NSvirus"/>
</dbReference>
<keyword evidence="3" id="KW-1185">Reference proteome</keyword>
<dbReference type="Proteomes" id="UP000235965">
    <property type="component" value="Unassembled WGS sequence"/>
</dbReference>
<evidence type="ECO:0000313" key="2">
    <source>
        <dbReference type="EMBL" id="PNF26221.1"/>
    </source>
</evidence>
<accession>A0A2J7QCB4</accession>
<organism evidence="2 3">
    <name type="scientific">Cryptotermes secundus</name>
    <dbReference type="NCBI Taxonomy" id="105785"/>
    <lineage>
        <taxon>Eukaryota</taxon>
        <taxon>Metazoa</taxon>
        <taxon>Ecdysozoa</taxon>
        <taxon>Arthropoda</taxon>
        <taxon>Hexapoda</taxon>
        <taxon>Insecta</taxon>
        <taxon>Pterygota</taxon>
        <taxon>Neoptera</taxon>
        <taxon>Polyneoptera</taxon>
        <taxon>Dictyoptera</taxon>
        <taxon>Blattodea</taxon>
        <taxon>Blattoidea</taxon>
        <taxon>Termitoidae</taxon>
        <taxon>Kalotermitidae</taxon>
        <taxon>Cryptotermitinae</taxon>
        <taxon>Cryptotermes</taxon>
    </lineage>
</organism>
<comment type="caution">
    <text evidence="2">The sequence shown here is derived from an EMBL/GenBank/DDBJ whole genome shotgun (WGS) entry which is preliminary data.</text>
</comment>
<dbReference type="PROSITE" id="PS50525">
    <property type="entry name" value="RDRP_SSRNA_NEG_SEG"/>
    <property type="match status" value="1"/>
</dbReference>
<dbReference type="Pfam" id="PF00602">
    <property type="entry name" value="Flu_PB1"/>
    <property type="match status" value="1"/>
</dbReference>
<dbReference type="EMBL" id="NEVH01016290">
    <property type="protein sequence ID" value="PNF26221.1"/>
    <property type="molecule type" value="Genomic_DNA"/>
</dbReference>